<dbReference type="EMBL" id="PGCL01000001">
    <property type="protein sequence ID" value="TAJ45726.1"/>
    <property type="molecule type" value="Genomic_DNA"/>
</dbReference>
<dbReference type="OrthoDB" id="134583at2157"/>
<feature type="domain" description="DUF4277" evidence="1">
    <location>
        <begin position="1"/>
        <end position="63"/>
    </location>
</feature>
<evidence type="ECO:0000313" key="2">
    <source>
        <dbReference type="EMBL" id="TAJ45726.1"/>
    </source>
</evidence>
<dbReference type="Pfam" id="PF14104">
    <property type="entry name" value="DUF4277"/>
    <property type="match status" value="1"/>
</dbReference>
<name>A0A483CVM9_9EURY</name>
<keyword evidence="3" id="KW-1185">Reference proteome</keyword>
<comment type="caution">
    <text evidence="2">The sequence shown here is derived from an EMBL/GenBank/DDBJ whole genome shotgun (WGS) entry which is preliminary data.</text>
</comment>
<sequence length="97" mass="10909">MALNGLGFIERRLYLFPEFFDDIAVERLLGEGITREHLNDDDLGRTLDAIAAYGPTKLFNEIVAQCLLPTEFGSHCIHIDTTKFSITGEYEPDFNVG</sequence>
<dbReference type="PANTHER" id="PTHR34614">
    <property type="match status" value="1"/>
</dbReference>
<dbReference type="Proteomes" id="UP000292580">
    <property type="component" value="Unassembled WGS sequence"/>
</dbReference>
<gene>
    <name evidence="2" type="ORF">CUJ86_03160</name>
</gene>
<protein>
    <recommendedName>
        <fullName evidence="1">DUF4277 domain-containing protein</fullName>
    </recommendedName>
</protein>
<organism evidence="2 3">
    <name type="scientific">Methanofollis fontis</name>
    <dbReference type="NCBI Taxonomy" id="2052832"/>
    <lineage>
        <taxon>Archaea</taxon>
        <taxon>Methanobacteriati</taxon>
        <taxon>Methanobacteriota</taxon>
        <taxon>Stenosarchaea group</taxon>
        <taxon>Methanomicrobia</taxon>
        <taxon>Methanomicrobiales</taxon>
        <taxon>Methanomicrobiaceae</taxon>
        <taxon>Methanofollis</taxon>
    </lineage>
</organism>
<accession>A0A483CVM9</accession>
<dbReference type="AlphaFoldDB" id="A0A483CVM9"/>
<evidence type="ECO:0000259" key="1">
    <source>
        <dbReference type="Pfam" id="PF14104"/>
    </source>
</evidence>
<proteinExistence type="predicted"/>
<reference evidence="2 3" key="1">
    <citation type="submission" date="2017-11" db="EMBL/GenBank/DDBJ databases">
        <title>Isolation and Characterization of Methanofollis Species from Methane Seep Offshore SW Taiwan.</title>
        <authorList>
            <person name="Teng N.-H."/>
            <person name="Lai M.-C."/>
            <person name="Chen S.-C."/>
        </authorList>
    </citation>
    <scope>NUCLEOTIDE SEQUENCE [LARGE SCALE GENOMIC DNA]</scope>
    <source>
        <strain evidence="2 3">FWC-SCC2</strain>
    </source>
</reference>
<dbReference type="PANTHER" id="PTHR34614:SF2">
    <property type="entry name" value="TRANSPOSASE IS4-LIKE DOMAIN-CONTAINING PROTEIN"/>
    <property type="match status" value="1"/>
</dbReference>
<dbReference type="InterPro" id="IPR025457">
    <property type="entry name" value="DUF4277"/>
</dbReference>
<evidence type="ECO:0000313" key="3">
    <source>
        <dbReference type="Proteomes" id="UP000292580"/>
    </source>
</evidence>